<accession>A0ABT0BMS8</accession>
<organism evidence="2 3">
    <name type="scientific">Novosphingobium beihaiensis</name>
    <dbReference type="NCBI Taxonomy" id="2930389"/>
    <lineage>
        <taxon>Bacteria</taxon>
        <taxon>Pseudomonadati</taxon>
        <taxon>Pseudomonadota</taxon>
        <taxon>Alphaproteobacteria</taxon>
        <taxon>Sphingomonadales</taxon>
        <taxon>Sphingomonadaceae</taxon>
        <taxon>Novosphingobium</taxon>
    </lineage>
</organism>
<proteinExistence type="predicted"/>
<keyword evidence="3" id="KW-1185">Reference proteome</keyword>
<keyword evidence="1" id="KW-0472">Membrane</keyword>
<evidence type="ECO:0000313" key="3">
    <source>
        <dbReference type="Proteomes" id="UP001202281"/>
    </source>
</evidence>
<reference evidence="2 3" key="1">
    <citation type="submission" date="2022-04" db="EMBL/GenBank/DDBJ databases">
        <title>Identification of a novel bacterium isolated from mangrove sediments.</title>
        <authorList>
            <person name="Pan X."/>
        </authorList>
    </citation>
    <scope>NUCLEOTIDE SEQUENCE [LARGE SCALE GENOMIC DNA]</scope>
    <source>
        <strain evidence="2 3">B2638</strain>
    </source>
</reference>
<evidence type="ECO:0000256" key="1">
    <source>
        <dbReference type="SAM" id="Phobius"/>
    </source>
</evidence>
<comment type="caution">
    <text evidence="2">The sequence shown here is derived from an EMBL/GenBank/DDBJ whole genome shotgun (WGS) entry which is preliminary data.</text>
</comment>
<name>A0ABT0BMS8_9SPHN</name>
<dbReference type="RefSeq" id="WP_243918710.1">
    <property type="nucleotide sequence ID" value="NZ_JALHLG010000005.1"/>
</dbReference>
<keyword evidence="1" id="KW-1133">Transmembrane helix</keyword>
<gene>
    <name evidence="2" type="ORF">MTR66_05930</name>
</gene>
<protein>
    <submittedName>
        <fullName evidence="2">Uncharacterized protein</fullName>
    </submittedName>
</protein>
<dbReference type="Proteomes" id="UP001202281">
    <property type="component" value="Unassembled WGS sequence"/>
</dbReference>
<evidence type="ECO:0000313" key="2">
    <source>
        <dbReference type="EMBL" id="MCJ2186356.1"/>
    </source>
</evidence>
<sequence>MPTEAAPNLVDWLTLAVAAFGSAAATFSAIWIASREDREVFDLHISWQWFGGGKYAELPFVYISNRSKQSIIIVDIEWLHGALKRCPDRGTALFYEDPGDLNFPYEVPAGSTEKLFLDEDGARNAFEKASKFANWFGWLGRSSMWLRVTTVRGTKKFIGGETALRWADRPRWVTGEK</sequence>
<keyword evidence="1" id="KW-0812">Transmembrane</keyword>
<dbReference type="EMBL" id="JALHLG010000005">
    <property type="protein sequence ID" value="MCJ2186356.1"/>
    <property type="molecule type" value="Genomic_DNA"/>
</dbReference>
<feature type="transmembrane region" description="Helical" evidence="1">
    <location>
        <begin position="12"/>
        <end position="33"/>
    </location>
</feature>